<feature type="transmembrane region" description="Helical" evidence="7">
    <location>
        <begin position="271"/>
        <end position="292"/>
    </location>
</feature>
<evidence type="ECO:0000256" key="4">
    <source>
        <dbReference type="ARBA" id="ARBA00022692"/>
    </source>
</evidence>
<accession>A0ABU3DN25</accession>
<feature type="transmembrane region" description="Helical" evidence="7">
    <location>
        <begin position="134"/>
        <end position="157"/>
    </location>
</feature>
<evidence type="ECO:0000256" key="3">
    <source>
        <dbReference type="ARBA" id="ARBA00022475"/>
    </source>
</evidence>
<dbReference type="InterPro" id="IPR000515">
    <property type="entry name" value="MetI-like"/>
</dbReference>
<keyword evidence="4 7" id="KW-0812">Transmembrane</keyword>
<dbReference type="EMBL" id="JAVRHL010000005">
    <property type="protein sequence ID" value="MDT0684477.1"/>
    <property type="molecule type" value="Genomic_DNA"/>
</dbReference>
<feature type="transmembrane region" description="Helical" evidence="7">
    <location>
        <begin position="101"/>
        <end position="122"/>
    </location>
</feature>
<evidence type="ECO:0000313" key="10">
    <source>
        <dbReference type="Proteomes" id="UP001265259"/>
    </source>
</evidence>
<reference evidence="9 10" key="1">
    <citation type="submission" date="2023-09" db="EMBL/GenBank/DDBJ databases">
        <authorList>
            <person name="Rey-Velasco X."/>
        </authorList>
    </citation>
    <scope>NUCLEOTIDE SEQUENCE [LARGE SCALE GENOMIC DNA]</scope>
    <source>
        <strain evidence="9 10">F158</strain>
    </source>
</reference>
<organism evidence="9 10">
    <name type="scientific">Tropicimonas omnivorans</name>
    <dbReference type="NCBI Taxonomy" id="3075590"/>
    <lineage>
        <taxon>Bacteria</taxon>
        <taxon>Pseudomonadati</taxon>
        <taxon>Pseudomonadota</taxon>
        <taxon>Alphaproteobacteria</taxon>
        <taxon>Rhodobacterales</taxon>
        <taxon>Roseobacteraceae</taxon>
        <taxon>Tropicimonas</taxon>
    </lineage>
</organism>
<dbReference type="Gene3D" id="1.10.3720.10">
    <property type="entry name" value="MetI-like"/>
    <property type="match status" value="1"/>
</dbReference>
<dbReference type="InterPro" id="IPR045621">
    <property type="entry name" value="BPD_transp_1_N"/>
</dbReference>
<keyword evidence="3" id="KW-1003">Cell membrane</keyword>
<evidence type="ECO:0000259" key="8">
    <source>
        <dbReference type="PROSITE" id="PS50928"/>
    </source>
</evidence>
<evidence type="ECO:0000313" key="9">
    <source>
        <dbReference type="EMBL" id="MDT0684477.1"/>
    </source>
</evidence>
<dbReference type="Pfam" id="PF19300">
    <property type="entry name" value="BPD_transp_1_N"/>
    <property type="match status" value="1"/>
</dbReference>
<evidence type="ECO:0000256" key="7">
    <source>
        <dbReference type="RuleBase" id="RU363032"/>
    </source>
</evidence>
<sequence>MNGPFLLRKGARCLMTLLLAVTFVFVVLRLSGDPVQRMLADDVPAKVIESYRVMWGLDRPLPEQYLRYIANVVRGDFGLSFRDDRAVATILAERIPATLKLGLLALGITLLIGIPGGIVAALNRGKLVDRVVMGITILGHSLPNFFLGILLILYFSMTLRLLPSSGIGTWQHMVMPAITLGTSFAGTVARFTRSAMLEVLNQPYMRTARAKGVQRPARIWHHALPNAAIPVVTVVGLRLGGLVGGATVVETVFGYPGIGSLLVNSVAQRDLAVVQGVVLLIAFTMVVTNLLIDLAYGWLDPRIAATQSGAGA</sequence>
<keyword evidence="10" id="KW-1185">Reference proteome</keyword>
<dbReference type="SUPFAM" id="SSF161098">
    <property type="entry name" value="MetI-like"/>
    <property type="match status" value="1"/>
</dbReference>
<comment type="subcellular location">
    <subcellularLocation>
        <location evidence="1 7">Cell membrane</location>
        <topology evidence="1 7">Multi-pass membrane protein</topology>
    </subcellularLocation>
</comment>
<feature type="transmembrane region" description="Helical" evidence="7">
    <location>
        <begin position="169"/>
        <end position="189"/>
    </location>
</feature>
<evidence type="ECO:0000256" key="5">
    <source>
        <dbReference type="ARBA" id="ARBA00022989"/>
    </source>
</evidence>
<evidence type="ECO:0000256" key="2">
    <source>
        <dbReference type="ARBA" id="ARBA00022448"/>
    </source>
</evidence>
<comment type="caution">
    <text evidence="9">The sequence shown here is derived from an EMBL/GenBank/DDBJ whole genome shotgun (WGS) entry which is preliminary data.</text>
</comment>
<dbReference type="Pfam" id="PF00528">
    <property type="entry name" value="BPD_transp_1"/>
    <property type="match status" value="1"/>
</dbReference>
<keyword evidence="2 7" id="KW-0813">Transport</keyword>
<dbReference type="InterPro" id="IPR035906">
    <property type="entry name" value="MetI-like_sf"/>
</dbReference>
<name>A0ABU3DN25_9RHOB</name>
<comment type="similarity">
    <text evidence="7">Belongs to the binding-protein-dependent transport system permease family.</text>
</comment>
<feature type="domain" description="ABC transmembrane type-1" evidence="8">
    <location>
        <begin position="95"/>
        <end position="296"/>
    </location>
</feature>
<evidence type="ECO:0000256" key="6">
    <source>
        <dbReference type="ARBA" id="ARBA00023136"/>
    </source>
</evidence>
<dbReference type="RefSeq" id="WP_311694027.1">
    <property type="nucleotide sequence ID" value="NZ_JAVRHL010000005.1"/>
</dbReference>
<keyword evidence="6 7" id="KW-0472">Membrane</keyword>
<dbReference type="PANTHER" id="PTHR43163:SF6">
    <property type="entry name" value="DIPEPTIDE TRANSPORT SYSTEM PERMEASE PROTEIN DPPB-RELATED"/>
    <property type="match status" value="1"/>
</dbReference>
<proteinExistence type="inferred from homology"/>
<dbReference type="Proteomes" id="UP001265259">
    <property type="component" value="Unassembled WGS sequence"/>
</dbReference>
<dbReference type="CDD" id="cd06261">
    <property type="entry name" value="TM_PBP2"/>
    <property type="match status" value="1"/>
</dbReference>
<dbReference type="PROSITE" id="PS50928">
    <property type="entry name" value="ABC_TM1"/>
    <property type="match status" value="1"/>
</dbReference>
<evidence type="ECO:0000256" key="1">
    <source>
        <dbReference type="ARBA" id="ARBA00004651"/>
    </source>
</evidence>
<gene>
    <name evidence="9" type="ORF">RM543_17480</name>
</gene>
<protein>
    <submittedName>
        <fullName evidence="9">ABC transporter permease</fullName>
    </submittedName>
</protein>
<keyword evidence="5 7" id="KW-1133">Transmembrane helix</keyword>
<dbReference type="PANTHER" id="PTHR43163">
    <property type="entry name" value="DIPEPTIDE TRANSPORT SYSTEM PERMEASE PROTEIN DPPB-RELATED"/>
    <property type="match status" value="1"/>
</dbReference>